<evidence type="ECO:0000256" key="1">
    <source>
        <dbReference type="ARBA" id="ARBA00004123"/>
    </source>
</evidence>
<comment type="similarity">
    <text evidence="2 8">Belongs to the Mediator complex subunit 4 family.</text>
</comment>
<keyword evidence="6 8" id="KW-0539">Nucleus</keyword>
<evidence type="ECO:0000256" key="5">
    <source>
        <dbReference type="ARBA" id="ARBA00023163"/>
    </source>
</evidence>
<evidence type="ECO:0000256" key="6">
    <source>
        <dbReference type="ARBA" id="ARBA00023242"/>
    </source>
</evidence>
<evidence type="ECO:0000256" key="10">
    <source>
        <dbReference type="SAM" id="MobiDB-lite"/>
    </source>
</evidence>
<sequence>MEFEEIGQTIYSSTKQVLYRELESIEKTSCELFDNISKACSSKTFKPEQSTQVDKLVEKLLEQDSDLQETLQKAIKQLEQHKLVKQLQEEIKKKDQELSLFHSQLKEAENILATALHQAKKKLLTAEQAKSSSVSCEELIKFAFRISSGNSVEAPPGWVPGDPRRPYPLDIEMRCGALGQSIQRNVLEPVIKEEFTENTKNDENKKLYLDKDEDERFGNGGIWQGLSGDMDNLSTMPLSTLSSVNGPSNAEEIEFMSTSSDSSSSGESN</sequence>
<protein>
    <recommendedName>
        <fullName evidence="3 8">Mediator of RNA polymerase II transcription subunit 4</fullName>
    </recommendedName>
    <alternativeName>
        <fullName evidence="7 8">Mediator complex subunit 4</fullName>
    </alternativeName>
</protein>
<comment type="function">
    <text evidence="8">Component of the Mediator complex, a coactivator involved in the regulated transcription of nearly all RNA polymerase II-dependent genes. Mediator functions as a bridge to convey information from gene-specific regulatory proteins to the basal RNA polymerase II transcription machinery. Mediator is recruited to promoters by direct interactions with regulatory proteins and serves as a scaffold for the assembly of a functional preinitiation complex with RNA polymerase II and the general transcription factors.</text>
</comment>
<dbReference type="Pfam" id="PF10018">
    <property type="entry name" value="Med4"/>
    <property type="match status" value="1"/>
</dbReference>
<dbReference type="PANTHER" id="PTHR13208">
    <property type="entry name" value="MEDIATOR OF RNA POLYMERASE II TRANSCRIPTION SUBUNIT 4"/>
    <property type="match status" value="1"/>
</dbReference>
<evidence type="ECO:0000256" key="7">
    <source>
        <dbReference type="ARBA" id="ARBA00031257"/>
    </source>
</evidence>
<organism evidence="11 12">
    <name type="scientific">Hydra vulgaris</name>
    <name type="common">Hydra</name>
    <name type="synonym">Hydra attenuata</name>
    <dbReference type="NCBI Taxonomy" id="6087"/>
    <lineage>
        <taxon>Eukaryota</taxon>
        <taxon>Metazoa</taxon>
        <taxon>Cnidaria</taxon>
        <taxon>Hydrozoa</taxon>
        <taxon>Hydroidolina</taxon>
        <taxon>Anthoathecata</taxon>
        <taxon>Aplanulata</taxon>
        <taxon>Hydridae</taxon>
        <taxon>Hydra</taxon>
    </lineage>
</organism>
<proteinExistence type="inferred from homology"/>
<keyword evidence="11" id="KW-1185">Reference proteome</keyword>
<dbReference type="RefSeq" id="XP_065645122.1">
    <property type="nucleotide sequence ID" value="XM_065789050.1"/>
</dbReference>
<feature type="compositionally biased region" description="Low complexity" evidence="10">
    <location>
        <begin position="257"/>
        <end position="269"/>
    </location>
</feature>
<feature type="region of interest" description="Disordered" evidence="10">
    <location>
        <begin position="240"/>
        <end position="269"/>
    </location>
</feature>
<keyword evidence="4 8" id="KW-0805">Transcription regulation</keyword>
<keyword evidence="8" id="KW-0010">Activator</keyword>
<dbReference type="GeneID" id="100201233"/>
<gene>
    <name evidence="12" type="primary">LOC100201233</name>
    <name evidence="8" type="synonym">MED4</name>
</gene>
<reference evidence="11" key="1">
    <citation type="submission" date="2025-05" db="UniProtKB">
        <authorList>
            <consortium name="RefSeq"/>
        </authorList>
    </citation>
    <scope>NUCLEOTIDE SEQUENCE [LARGE SCALE GENOMIC DNA]</scope>
</reference>
<evidence type="ECO:0000256" key="8">
    <source>
        <dbReference type="RuleBase" id="RU364141"/>
    </source>
</evidence>
<dbReference type="PANTHER" id="PTHR13208:SF2">
    <property type="entry name" value="MEDIATOR OF RNA POLYMERASE II TRANSCRIPTION SUBUNIT 4"/>
    <property type="match status" value="1"/>
</dbReference>
<dbReference type="InterPro" id="IPR019258">
    <property type="entry name" value="Mediator_Med4"/>
</dbReference>
<evidence type="ECO:0000313" key="11">
    <source>
        <dbReference type="Proteomes" id="UP001652625"/>
    </source>
</evidence>
<evidence type="ECO:0000256" key="4">
    <source>
        <dbReference type="ARBA" id="ARBA00023015"/>
    </source>
</evidence>
<evidence type="ECO:0000256" key="2">
    <source>
        <dbReference type="ARBA" id="ARBA00009626"/>
    </source>
</evidence>
<accession>A0ABM4B8D5</accession>
<evidence type="ECO:0000256" key="9">
    <source>
        <dbReference type="SAM" id="Coils"/>
    </source>
</evidence>
<reference evidence="12" key="2">
    <citation type="submission" date="2025-08" db="UniProtKB">
        <authorList>
            <consortium name="RefSeq"/>
        </authorList>
    </citation>
    <scope>IDENTIFICATION</scope>
</reference>
<comment type="subcellular location">
    <subcellularLocation>
        <location evidence="1 8">Nucleus</location>
    </subcellularLocation>
</comment>
<comment type="subunit">
    <text evidence="8">Component of the Mediator complex.</text>
</comment>
<keyword evidence="5 8" id="KW-0804">Transcription</keyword>
<dbReference type="Proteomes" id="UP001652625">
    <property type="component" value="Chromosome 01"/>
</dbReference>
<feature type="coiled-coil region" evidence="9">
    <location>
        <begin position="57"/>
        <end position="104"/>
    </location>
</feature>
<evidence type="ECO:0000313" key="12">
    <source>
        <dbReference type="RefSeq" id="XP_065645122.1"/>
    </source>
</evidence>
<evidence type="ECO:0000256" key="3">
    <source>
        <dbReference type="ARBA" id="ARBA00020629"/>
    </source>
</evidence>
<name>A0ABM4B8D5_HYDVU</name>
<keyword evidence="9" id="KW-0175">Coiled coil</keyword>